<reference evidence="1 2" key="1">
    <citation type="submission" date="2021-01" db="EMBL/GenBank/DDBJ databases">
        <title>Genome Characterization of a novel Stenotrophomonas isolate with high keratinase activity.</title>
        <authorList>
            <person name="Cao Z.-J."/>
        </authorList>
    </citation>
    <scope>NUCLEOTIDE SEQUENCE [LARGE SCALE GENOMIC DNA]</scope>
    <source>
        <strain evidence="1 2">DHHJ</strain>
    </source>
</reference>
<dbReference type="Proteomes" id="UP000596095">
    <property type="component" value="Chromosome"/>
</dbReference>
<gene>
    <name evidence="1" type="ORF">JJL50_15260</name>
</gene>
<accession>A0ABD7C1I0</accession>
<evidence type="ECO:0000313" key="1">
    <source>
        <dbReference type="EMBL" id="QQQ41303.1"/>
    </source>
</evidence>
<evidence type="ECO:0008006" key="3">
    <source>
        <dbReference type="Google" id="ProtNLM"/>
    </source>
</evidence>
<sequence>MIARLEAWWAAWKWVAILAVLCLALASLNVWQAYRAVTAPMRLENEALSASLRAVTGMAEQRTRDDAKLMADLERIADRGQRVRIEYRSIAAKQPLPEQCAPGQQRVDAINRALSGATNQESSP</sequence>
<organism evidence="1 2">
    <name type="scientific">Stenotrophomonas maltophilia</name>
    <name type="common">Pseudomonas maltophilia</name>
    <name type="synonym">Xanthomonas maltophilia</name>
    <dbReference type="NCBI Taxonomy" id="40324"/>
    <lineage>
        <taxon>Bacteria</taxon>
        <taxon>Pseudomonadati</taxon>
        <taxon>Pseudomonadota</taxon>
        <taxon>Gammaproteobacteria</taxon>
        <taxon>Lysobacterales</taxon>
        <taxon>Lysobacteraceae</taxon>
        <taxon>Stenotrophomonas</taxon>
        <taxon>Stenotrophomonas maltophilia group</taxon>
    </lineage>
</organism>
<dbReference type="EMBL" id="CP067993">
    <property type="protein sequence ID" value="QQQ41303.1"/>
    <property type="molecule type" value="Genomic_DNA"/>
</dbReference>
<proteinExistence type="predicted"/>
<dbReference type="AlphaFoldDB" id="A0ABD7C1I0"/>
<name>A0ABD7C1I0_STEMA</name>
<dbReference type="RefSeq" id="WP_201116962.1">
    <property type="nucleotide sequence ID" value="NZ_CP067993.1"/>
</dbReference>
<evidence type="ECO:0000313" key="2">
    <source>
        <dbReference type="Proteomes" id="UP000596095"/>
    </source>
</evidence>
<protein>
    <recommendedName>
        <fullName evidence="3">DUF2570 domain-containing protein</fullName>
    </recommendedName>
</protein>